<evidence type="ECO:0000259" key="4">
    <source>
        <dbReference type="PROSITE" id="PS50949"/>
    </source>
</evidence>
<dbReference type="SUPFAM" id="SSF46785">
    <property type="entry name" value="Winged helix' DNA-binding domain"/>
    <property type="match status" value="1"/>
</dbReference>
<evidence type="ECO:0000256" key="2">
    <source>
        <dbReference type="ARBA" id="ARBA00023125"/>
    </source>
</evidence>
<dbReference type="InterPro" id="IPR008920">
    <property type="entry name" value="TF_FadR/GntR_C"/>
</dbReference>
<accession>A0A4D7QGA8</accession>
<dbReference type="CDD" id="cd07377">
    <property type="entry name" value="WHTH_GntR"/>
    <property type="match status" value="1"/>
</dbReference>
<protein>
    <submittedName>
        <fullName evidence="5">GntR family transcriptional regulator</fullName>
    </submittedName>
</protein>
<proteinExistence type="predicted"/>
<dbReference type="AlphaFoldDB" id="A0A4D7QGA8"/>
<dbReference type="GO" id="GO:0003677">
    <property type="term" value="F:DNA binding"/>
    <property type="evidence" value="ECO:0007669"/>
    <property type="project" value="UniProtKB-KW"/>
</dbReference>
<evidence type="ECO:0000313" key="6">
    <source>
        <dbReference type="Proteomes" id="UP000298588"/>
    </source>
</evidence>
<reference evidence="5 6" key="1">
    <citation type="submission" date="2019-04" db="EMBL/GenBank/DDBJ databases">
        <title>Phreatobacter aquaticus sp. nov.</title>
        <authorList>
            <person name="Choi A."/>
            <person name="Baek K."/>
        </authorList>
    </citation>
    <scope>NUCLEOTIDE SEQUENCE [LARGE SCALE GENOMIC DNA]</scope>
    <source>
        <strain evidence="5 6">NMCR1094</strain>
    </source>
</reference>
<dbReference type="SUPFAM" id="SSF48008">
    <property type="entry name" value="GntR ligand-binding domain-like"/>
    <property type="match status" value="1"/>
</dbReference>
<dbReference type="Gene3D" id="1.20.120.530">
    <property type="entry name" value="GntR ligand-binding domain-like"/>
    <property type="match status" value="1"/>
</dbReference>
<dbReference type="Gene3D" id="1.10.10.10">
    <property type="entry name" value="Winged helix-like DNA-binding domain superfamily/Winged helix DNA-binding domain"/>
    <property type="match status" value="1"/>
</dbReference>
<feature type="domain" description="HTH gntR-type" evidence="4">
    <location>
        <begin position="16"/>
        <end position="83"/>
    </location>
</feature>
<dbReference type="InterPro" id="IPR000524">
    <property type="entry name" value="Tscrpt_reg_HTH_GntR"/>
</dbReference>
<dbReference type="InterPro" id="IPR036388">
    <property type="entry name" value="WH-like_DNA-bd_sf"/>
</dbReference>
<sequence>MSLAEALTTIGPIERLTLGDRVYGHMRELLMSGRLAPGEKLSLRATAEILGVSIMPVREAVSRLVADRALEVTPNRAVRVPILDAAQFRELTTVRVEIEGFAAERAAALAGPDDIERIAAAERAFRDLSHAPAPDLAEAVRLNKEFHFAVYAATGLSTLMEIVGGLWLKVGPVINLDLRANPERLATGGAVRFHADALAAIRRGDGPATRAAIAGDIAGAADFILAKGGLSEGAADKT</sequence>
<evidence type="ECO:0000256" key="3">
    <source>
        <dbReference type="ARBA" id="ARBA00023163"/>
    </source>
</evidence>
<dbReference type="Pfam" id="PF07729">
    <property type="entry name" value="FCD"/>
    <property type="match status" value="1"/>
</dbReference>
<evidence type="ECO:0000256" key="1">
    <source>
        <dbReference type="ARBA" id="ARBA00023015"/>
    </source>
</evidence>
<dbReference type="SMART" id="SM00345">
    <property type="entry name" value="HTH_GNTR"/>
    <property type="match status" value="1"/>
</dbReference>
<keyword evidence="2" id="KW-0238">DNA-binding</keyword>
<dbReference type="PANTHER" id="PTHR43537">
    <property type="entry name" value="TRANSCRIPTIONAL REGULATOR, GNTR FAMILY"/>
    <property type="match status" value="1"/>
</dbReference>
<dbReference type="InterPro" id="IPR036390">
    <property type="entry name" value="WH_DNA-bd_sf"/>
</dbReference>
<dbReference type="OrthoDB" id="9815654at2"/>
<dbReference type="InterPro" id="IPR011711">
    <property type="entry name" value="GntR_C"/>
</dbReference>
<dbReference type="PROSITE" id="PS50949">
    <property type="entry name" value="HTH_GNTR"/>
    <property type="match status" value="1"/>
</dbReference>
<keyword evidence="3" id="KW-0804">Transcription</keyword>
<dbReference type="Proteomes" id="UP000298588">
    <property type="component" value="Chromosome"/>
</dbReference>
<dbReference type="EMBL" id="CP039865">
    <property type="protein sequence ID" value="QCK86940.1"/>
    <property type="molecule type" value="Genomic_DNA"/>
</dbReference>
<dbReference type="Pfam" id="PF00392">
    <property type="entry name" value="GntR"/>
    <property type="match status" value="1"/>
</dbReference>
<keyword evidence="6" id="KW-1185">Reference proteome</keyword>
<keyword evidence="1" id="KW-0805">Transcription regulation</keyword>
<gene>
    <name evidence="5" type="ORF">E8L99_14830</name>
</gene>
<name>A0A4D7QGA8_9HYPH</name>
<dbReference type="GO" id="GO:0003700">
    <property type="term" value="F:DNA-binding transcription factor activity"/>
    <property type="evidence" value="ECO:0007669"/>
    <property type="project" value="InterPro"/>
</dbReference>
<dbReference type="KEGG" id="paqt:E8L99_14830"/>
<dbReference type="SMART" id="SM00895">
    <property type="entry name" value="FCD"/>
    <property type="match status" value="1"/>
</dbReference>
<dbReference type="PANTHER" id="PTHR43537:SF39">
    <property type="entry name" value="HTH-TYPE TRANSCRIPTIONAL REGULATOR MCBR"/>
    <property type="match status" value="1"/>
</dbReference>
<organism evidence="5 6">
    <name type="scientific">Phreatobacter aquaticus</name>
    <dbReference type="NCBI Taxonomy" id="2570229"/>
    <lineage>
        <taxon>Bacteria</taxon>
        <taxon>Pseudomonadati</taxon>
        <taxon>Pseudomonadota</taxon>
        <taxon>Alphaproteobacteria</taxon>
        <taxon>Hyphomicrobiales</taxon>
        <taxon>Phreatobacteraceae</taxon>
        <taxon>Phreatobacter</taxon>
    </lineage>
</organism>
<evidence type="ECO:0000313" key="5">
    <source>
        <dbReference type="EMBL" id="QCK86940.1"/>
    </source>
</evidence>